<dbReference type="AlphaFoldDB" id="A0A6A3RAT0"/>
<evidence type="ECO:0000313" key="8">
    <source>
        <dbReference type="EMBL" id="KAE9272348.1"/>
    </source>
</evidence>
<evidence type="ECO:0000313" key="13">
    <source>
        <dbReference type="Proteomes" id="UP000440732"/>
    </source>
</evidence>
<protein>
    <submittedName>
        <fullName evidence="5">Uncharacterized protein</fullName>
    </submittedName>
</protein>
<evidence type="ECO:0000313" key="16">
    <source>
        <dbReference type="Proteomes" id="UP000486351"/>
    </source>
</evidence>
<evidence type="ECO:0000313" key="2">
    <source>
        <dbReference type="EMBL" id="KAE8969046.1"/>
    </source>
</evidence>
<accession>A0A6A3RAT0</accession>
<evidence type="ECO:0000313" key="14">
    <source>
        <dbReference type="Proteomes" id="UP000441208"/>
    </source>
</evidence>
<evidence type="ECO:0000313" key="6">
    <source>
        <dbReference type="EMBL" id="KAE9168418.1"/>
    </source>
</evidence>
<dbReference type="Proteomes" id="UP000440367">
    <property type="component" value="Unassembled WGS sequence"/>
</dbReference>
<dbReference type="EMBL" id="QXGB01003905">
    <property type="protein sequence ID" value="KAE9168418.1"/>
    <property type="molecule type" value="Genomic_DNA"/>
</dbReference>
<evidence type="ECO:0000313" key="7">
    <source>
        <dbReference type="EMBL" id="KAE9220527.1"/>
    </source>
</evidence>
<dbReference type="Proteomes" id="UP000440732">
    <property type="component" value="Unassembled WGS sequence"/>
</dbReference>
<evidence type="ECO:0000313" key="9">
    <source>
        <dbReference type="EMBL" id="KAE9316373.1"/>
    </source>
</evidence>
<dbReference type="EMBL" id="QXFY01001495">
    <property type="protein sequence ID" value="KAE9316373.1"/>
    <property type="molecule type" value="Genomic_DNA"/>
</dbReference>
<evidence type="ECO:0000313" key="5">
    <source>
        <dbReference type="EMBL" id="KAE9093616.1"/>
    </source>
</evidence>
<comment type="caution">
    <text evidence="5">The sequence shown here is derived from an EMBL/GenBank/DDBJ whole genome shotgun (WGS) entry which is preliminary data.</text>
</comment>
<feature type="transmembrane region" description="Helical" evidence="1">
    <location>
        <begin position="12"/>
        <end position="30"/>
    </location>
</feature>
<evidence type="ECO:0000313" key="15">
    <source>
        <dbReference type="Proteomes" id="UP000460718"/>
    </source>
</evidence>
<gene>
    <name evidence="8" type="ORF">PF001_g27984</name>
    <name evidence="7" type="ORF">PF002_g15865</name>
    <name evidence="6" type="ORF">PF005_g28387</name>
    <name evidence="4" type="ORF">PF006_g28010</name>
    <name evidence="5" type="ORF">PF007_g18070</name>
    <name evidence="9" type="ORF">PF008_g19023</name>
    <name evidence="3" type="ORF">PF010_g28098</name>
    <name evidence="2" type="ORF">PF011_g26956</name>
</gene>
<evidence type="ECO:0000313" key="4">
    <source>
        <dbReference type="EMBL" id="KAE9077005.1"/>
    </source>
</evidence>
<dbReference type="EMBL" id="QXFZ01001269">
    <property type="protein sequence ID" value="KAE9093616.1"/>
    <property type="molecule type" value="Genomic_DNA"/>
</dbReference>
<name>A0A6A3RAT0_9STRA</name>
<evidence type="ECO:0000313" key="10">
    <source>
        <dbReference type="Proteomes" id="UP000433483"/>
    </source>
</evidence>
<keyword evidence="10" id="KW-1185">Reference proteome</keyword>
<proteinExistence type="predicted"/>
<dbReference type="EMBL" id="QXFX01004052">
    <property type="protein sequence ID" value="KAE9065689.1"/>
    <property type="molecule type" value="Genomic_DNA"/>
</dbReference>
<dbReference type="EMBL" id="QXFW01003734">
    <property type="protein sequence ID" value="KAE8969046.1"/>
    <property type="molecule type" value="Genomic_DNA"/>
</dbReference>
<dbReference type="EMBL" id="QXGA01004021">
    <property type="protein sequence ID" value="KAE9077005.1"/>
    <property type="molecule type" value="Genomic_DNA"/>
</dbReference>
<organism evidence="5 14">
    <name type="scientific">Phytophthora fragariae</name>
    <dbReference type="NCBI Taxonomy" id="53985"/>
    <lineage>
        <taxon>Eukaryota</taxon>
        <taxon>Sar</taxon>
        <taxon>Stramenopiles</taxon>
        <taxon>Oomycota</taxon>
        <taxon>Peronosporomycetes</taxon>
        <taxon>Peronosporales</taxon>
        <taxon>Peronosporaceae</taxon>
        <taxon>Phytophthora</taxon>
    </lineage>
</organism>
<dbReference type="EMBL" id="QXGE01004005">
    <property type="protein sequence ID" value="KAE9272348.1"/>
    <property type="molecule type" value="Genomic_DNA"/>
</dbReference>
<dbReference type="Proteomes" id="UP000433483">
    <property type="component" value="Unassembled WGS sequence"/>
</dbReference>
<sequence>MTLVMNRTSTAFLMGGMAAISTAALLLFVGTKKNLKSE</sequence>
<evidence type="ECO:0000313" key="3">
    <source>
        <dbReference type="EMBL" id="KAE9065689.1"/>
    </source>
</evidence>
<dbReference type="EMBL" id="QXGD01000911">
    <property type="protein sequence ID" value="KAE9220527.1"/>
    <property type="molecule type" value="Genomic_DNA"/>
</dbReference>
<dbReference type="Proteomes" id="UP000460718">
    <property type="component" value="Unassembled WGS sequence"/>
</dbReference>
<dbReference type="Proteomes" id="UP000437068">
    <property type="component" value="Unassembled WGS sequence"/>
</dbReference>
<reference evidence="10 11" key="1">
    <citation type="submission" date="2018-08" db="EMBL/GenBank/DDBJ databases">
        <title>Genomic investigation of the strawberry pathogen Phytophthora fragariae indicates pathogenicity is determined by transcriptional variation in three key races.</title>
        <authorList>
            <person name="Adams T.M."/>
            <person name="Armitage A.D."/>
            <person name="Sobczyk M.K."/>
            <person name="Bates H.J."/>
            <person name="Dunwell J.M."/>
            <person name="Nellist C.F."/>
            <person name="Harrison R.J."/>
        </authorList>
    </citation>
    <scope>NUCLEOTIDE SEQUENCE [LARGE SCALE GENOMIC DNA]</scope>
    <source>
        <strain evidence="8 11">A4</strain>
        <strain evidence="7 12">BC-1</strain>
        <strain evidence="6 10">NOV-27</strain>
        <strain evidence="4 13">NOV-5</strain>
        <strain evidence="5 14">NOV-71</strain>
        <strain evidence="9 16">NOV-77</strain>
        <strain evidence="3 17">ONT-3</strain>
        <strain evidence="2 15">SCRP245</strain>
    </source>
</reference>
<dbReference type="Proteomes" id="UP000441208">
    <property type="component" value="Unassembled WGS sequence"/>
</dbReference>
<evidence type="ECO:0000256" key="1">
    <source>
        <dbReference type="SAM" id="Phobius"/>
    </source>
</evidence>
<evidence type="ECO:0000313" key="11">
    <source>
        <dbReference type="Proteomes" id="UP000437068"/>
    </source>
</evidence>
<keyword evidence="1" id="KW-1133">Transmembrane helix</keyword>
<dbReference type="Proteomes" id="UP000488956">
    <property type="component" value="Unassembled WGS sequence"/>
</dbReference>
<evidence type="ECO:0000313" key="12">
    <source>
        <dbReference type="Proteomes" id="UP000440367"/>
    </source>
</evidence>
<dbReference type="Proteomes" id="UP000486351">
    <property type="component" value="Unassembled WGS sequence"/>
</dbReference>
<keyword evidence="1" id="KW-0812">Transmembrane</keyword>
<keyword evidence="1" id="KW-0472">Membrane</keyword>
<evidence type="ECO:0000313" key="17">
    <source>
        <dbReference type="Proteomes" id="UP000488956"/>
    </source>
</evidence>